<accession>A0ABR3FPZ2</accession>
<name>A0ABR3FPZ2_9AGAR</name>
<keyword evidence="2" id="KW-1185">Reference proteome</keyword>
<proteinExistence type="predicted"/>
<gene>
    <name evidence="1" type="ORF">V5O48_004478</name>
</gene>
<dbReference type="EMBL" id="JBAHYK010000152">
    <property type="protein sequence ID" value="KAL0577493.1"/>
    <property type="molecule type" value="Genomic_DNA"/>
</dbReference>
<sequence length="151" mass="17039">MPPTRSRRLPRTINLLPGTASVNEYYGYRSGWHGRGWMGSLGDIWIHIQMDFFFHTEGQSVKADMTLRQFWAQVIRTLNMNDGFPLPQGLRVGLYDDEGNLIPRTNTQVSSYLDGGDTVVALVFDEENEECVYSPGVGWVYAETDSEEGVA</sequence>
<organism evidence="1 2">
    <name type="scientific">Marasmius crinis-equi</name>
    <dbReference type="NCBI Taxonomy" id="585013"/>
    <lineage>
        <taxon>Eukaryota</taxon>
        <taxon>Fungi</taxon>
        <taxon>Dikarya</taxon>
        <taxon>Basidiomycota</taxon>
        <taxon>Agaricomycotina</taxon>
        <taxon>Agaricomycetes</taxon>
        <taxon>Agaricomycetidae</taxon>
        <taxon>Agaricales</taxon>
        <taxon>Marasmiineae</taxon>
        <taxon>Marasmiaceae</taxon>
        <taxon>Marasmius</taxon>
    </lineage>
</organism>
<protein>
    <submittedName>
        <fullName evidence="1">Uncharacterized protein</fullName>
    </submittedName>
</protein>
<evidence type="ECO:0000313" key="1">
    <source>
        <dbReference type="EMBL" id="KAL0577493.1"/>
    </source>
</evidence>
<evidence type="ECO:0000313" key="2">
    <source>
        <dbReference type="Proteomes" id="UP001465976"/>
    </source>
</evidence>
<reference evidence="1 2" key="1">
    <citation type="submission" date="2024-02" db="EMBL/GenBank/DDBJ databases">
        <title>A draft genome for the cacao thread blight pathogen Marasmius crinis-equi.</title>
        <authorList>
            <person name="Cohen S.P."/>
            <person name="Baruah I.K."/>
            <person name="Amoako-Attah I."/>
            <person name="Bukari Y."/>
            <person name="Meinhardt L.W."/>
            <person name="Bailey B.A."/>
        </authorList>
    </citation>
    <scope>NUCLEOTIDE SEQUENCE [LARGE SCALE GENOMIC DNA]</scope>
    <source>
        <strain evidence="1 2">GH-76</strain>
    </source>
</reference>
<comment type="caution">
    <text evidence="1">The sequence shown here is derived from an EMBL/GenBank/DDBJ whole genome shotgun (WGS) entry which is preliminary data.</text>
</comment>
<dbReference type="Proteomes" id="UP001465976">
    <property type="component" value="Unassembled WGS sequence"/>
</dbReference>